<keyword evidence="3 6" id="KW-1005">Bacterial flagellum biogenesis</keyword>
<dbReference type="PANTHER" id="PTHR34984:SF1">
    <property type="entry name" value="CARBON STORAGE REGULATOR"/>
    <property type="match status" value="1"/>
</dbReference>
<dbReference type="GO" id="GO:0006109">
    <property type="term" value="P:regulation of carbohydrate metabolic process"/>
    <property type="evidence" value="ECO:0007669"/>
    <property type="project" value="InterPro"/>
</dbReference>
<evidence type="ECO:0000313" key="8">
    <source>
        <dbReference type="EMBL" id="WOC31284.1"/>
    </source>
</evidence>
<dbReference type="Proteomes" id="UP001300604">
    <property type="component" value="Chromosome"/>
</dbReference>
<organism evidence="8 9">
    <name type="scientific">Caproicibacterium argilliputei</name>
    <dbReference type="NCBI Taxonomy" id="3030016"/>
    <lineage>
        <taxon>Bacteria</taxon>
        <taxon>Bacillati</taxon>
        <taxon>Bacillota</taxon>
        <taxon>Clostridia</taxon>
        <taxon>Eubacteriales</taxon>
        <taxon>Oscillospiraceae</taxon>
        <taxon>Caproicibacterium</taxon>
    </lineage>
</organism>
<dbReference type="GO" id="GO:0048027">
    <property type="term" value="F:mRNA 5'-UTR binding"/>
    <property type="evidence" value="ECO:0007669"/>
    <property type="project" value="UniProtKB-UniRule"/>
</dbReference>
<evidence type="ECO:0000256" key="1">
    <source>
        <dbReference type="ARBA" id="ARBA00022490"/>
    </source>
</evidence>
<keyword evidence="5 6" id="KW-0694">RNA-binding</keyword>
<dbReference type="GO" id="GO:0006402">
    <property type="term" value="P:mRNA catabolic process"/>
    <property type="evidence" value="ECO:0007669"/>
    <property type="project" value="InterPro"/>
</dbReference>
<dbReference type="PANTHER" id="PTHR34984">
    <property type="entry name" value="CARBON STORAGE REGULATOR"/>
    <property type="match status" value="1"/>
</dbReference>
<comment type="subcellular location">
    <subcellularLocation>
        <location evidence="6">Cytoplasm</location>
    </subcellularLocation>
</comment>
<comment type="similarity">
    <text evidence="6">Belongs to the CsrA/RsmA family.</text>
</comment>
<reference evidence="8 9" key="2">
    <citation type="submission" date="2024-06" db="EMBL/GenBank/DDBJ databases">
        <title>Caproicibacterium argilliputei sp. nov, a novel caproic acid producing anaerobic bacterium isolated from pit mud.</title>
        <authorList>
            <person name="Xia S."/>
        </authorList>
    </citation>
    <scope>NUCLEOTIDE SEQUENCE [LARGE SCALE GENOMIC DNA]</scope>
    <source>
        <strain evidence="8 9">ZCY20-5</strain>
    </source>
</reference>
<accession>A0AA97D7W2</accession>
<dbReference type="GO" id="GO:0005829">
    <property type="term" value="C:cytosol"/>
    <property type="evidence" value="ECO:0007669"/>
    <property type="project" value="TreeGrafter"/>
</dbReference>
<dbReference type="HAMAP" id="MF_00167">
    <property type="entry name" value="CsrA"/>
    <property type="match status" value="1"/>
</dbReference>
<keyword evidence="4 6" id="KW-0810">Translation regulation</keyword>
<dbReference type="KEGG" id="carl:PXC00_08600"/>
<protein>
    <recommendedName>
        <fullName evidence="6">Translational regulator CsrA</fullName>
    </recommendedName>
</protein>
<keyword evidence="2 6" id="KW-0678">Repressor</keyword>
<sequence>MLILSRRQNESLLIESSDGVIELVVTEITPGQVRLGIQAPQTCKILRKELAQTMQHNRMAAAKPPRTDLRSAISNLKNQE</sequence>
<comment type="subunit">
    <text evidence="6">Homodimer; the beta-strands of each monomer intercalate to form a hydrophobic core, while the alpha-helices form wings that extend away from the core.</text>
</comment>
<dbReference type="SUPFAM" id="SSF117130">
    <property type="entry name" value="CsrA-like"/>
    <property type="match status" value="1"/>
</dbReference>
<evidence type="ECO:0000256" key="6">
    <source>
        <dbReference type="HAMAP-Rule" id="MF_00167"/>
    </source>
</evidence>
<evidence type="ECO:0000256" key="2">
    <source>
        <dbReference type="ARBA" id="ARBA00022491"/>
    </source>
</evidence>
<name>A0AA97D7W2_9FIRM</name>
<proteinExistence type="inferred from homology"/>
<gene>
    <name evidence="6" type="primary">csrA</name>
    <name evidence="8" type="ORF">PXC00_08600</name>
</gene>
<evidence type="ECO:0000256" key="3">
    <source>
        <dbReference type="ARBA" id="ARBA00022795"/>
    </source>
</evidence>
<dbReference type="GO" id="GO:0045947">
    <property type="term" value="P:negative regulation of translational initiation"/>
    <property type="evidence" value="ECO:0007669"/>
    <property type="project" value="UniProtKB-UniRule"/>
</dbReference>
<evidence type="ECO:0000256" key="5">
    <source>
        <dbReference type="ARBA" id="ARBA00022884"/>
    </source>
</evidence>
<dbReference type="InterPro" id="IPR036107">
    <property type="entry name" value="CsrA_sf"/>
</dbReference>
<dbReference type="InterPro" id="IPR003751">
    <property type="entry name" value="CsrA"/>
</dbReference>
<dbReference type="GO" id="GO:0044781">
    <property type="term" value="P:bacterial-type flagellum organization"/>
    <property type="evidence" value="ECO:0007669"/>
    <property type="project" value="UniProtKB-KW"/>
</dbReference>
<evidence type="ECO:0000256" key="4">
    <source>
        <dbReference type="ARBA" id="ARBA00022845"/>
    </source>
</evidence>
<dbReference type="GO" id="GO:1902208">
    <property type="term" value="P:regulation of bacterial-type flagellum assembly"/>
    <property type="evidence" value="ECO:0007669"/>
    <property type="project" value="UniProtKB-UniRule"/>
</dbReference>
<comment type="function">
    <text evidence="6">A translational regulator that binds mRNA to regulate translation initiation and/or mRNA stability. Usually binds in the 5'-UTR at or near the Shine-Dalgarno sequence preventing ribosome-binding, thus repressing translation. Its main target seems to be the major flagellin gene, while its function is anatagonized by FliW.</text>
</comment>
<feature type="region of interest" description="Disordered" evidence="7">
    <location>
        <begin position="57"/>
        <end position="80"/>
    </location>
</feature>
<evidence type="ECO:0000313" key="9">
    <source>
        <dbReference type="Proteomes" id="UP001300604"/>
    </source>
</evidence>
<dbReference type="Pfam" id="PF02599">
    <property type="entry name" value="CsrA"/>
    <property type="match status" value="1"/>
</dbReference>
<dbReference type="AlphaFoldDB" id="A0AA97D7W2"/>
<keyword evidence="9" id="KW-1185">Reference proteome</keyword>
<dbReference type="RefSeq" id="WP_275843909.1">
    <property type="nucleotide sequence ID" value="NZ_CP135996.1"/>
</dbReference>
<evidence type="ECO:0000256" key="7">
    <source>
        <dbReference type="SAM" id="MobiDB-lite"/>
    </source>
</evidence>
<dbReference type="EMBL" id="CP135996">
    <property type="protein sequence ID" value="WOC31284.1"/>
    <property type="molecule type" value="Genomic_DNA"/>
</dbReference>
<reference evidence="9" key="3">
    <citation type="submission" date="2024-06" db="EMBL/GenBank/DDBJ databases">
        <authorList>
            <person name="Zeng C."/>
        </authorList>
    </citation>
    <scope>NUCLEOTIDE SEQUENCE [LARGE SCALE GENOMIC DNA]</scope>
    <source>
        <strain evidence="9">ZCY20-5</strain>
    </source>
</reference>
<keyword evidence="1 6" id="KW-0963">Cytoplasm</keyword>
<reference evidence="9" key="1">
    <citation type="submission" date="2024-06" db="EMBL/GenBank/DDBJ databases">
        <title>Caproicibacterium argilliputei sp. nov, a novel caproic acid producing anaerobic bacterium isolated from pit mud.</title>
        <authorList>
            <person name="Zeng C."/>
        </authorList>
    </citation>
    <scope>NUCLEOTIDE SEQUENCE [LARGE SCALE GENOMIC DNA]</scope>
    <source>
        <strain evidence="9">ZCY20-5</strain>
    </source>
</reference>
<dbReference type="Gene3D" id="2.60.40.4380">
    <property type="entry name" value="Translational regulator CsrA"/>
    <property type="match status" value="1"/>
</dbReference>